<dbReference type="Proteomes" id="UP001390339">
    <property type="component" value="Unassembled WGS sequence"/>
</dbReference>
<dbReference type="GO" id="GO:0008233">
    <property type="term" value="F:peptidase activity"/>
    <property type="evidence" value="ECO:0007669"/>
    <property type="project" value="UniProtKB-KW"/>
</dbReference>
<feature type="transmembrane region" description="Helical" evidence="2">
    <location>
        <begin position="58"/>
        <end position="78"/>
    </location>
</feature>
<proteinExistence type="predicted"/>
<dbReference type="EMBL" id="JAPCWZ010000009">
    <property type="protein sequence ID" value="KAK8851175.1"/>
    <property type="molecule type" value="Genomic_DNA"/>
</dbReference>
<evidence type="ECO:0000256" key="2">
    <source>
        <dbReference type="SAM" id="Phobius"/>
    </source>
</evidence>
<feature type="region of interest" description="Disordered" evidence="1">
    <location>
        <begin position="89"/>
        <end position="124"/>
    </location>
</feature>
<keyword evidence="2" id="KW-1133">Transmembrane helix</keyword>
<reference evidence="3 4" key="1">
    <citation type="journal article" date="2024" name="IMA Fungus">
        <title>Apiospora arundinis, a panoply of carbohydrate-active enzymes and secondary metabolites.</title>
        <authorList>
            <person name="Sorensen T."/>
            <person name="Petersen C."/>
            <person name="Muurmann A.T."/>
            <person name="Christiansen J.V."/>
            <person name="Brundto M.L."/>
            <person name="Overgaard C.K."/>
            <person name="Boysen A.T."/>
            <person name="Wollenberg R.D."/>
            <person name="Larsen T.O."/>
            <person name="Sorensen J.L."/>
            <person name="Nielsen K.L."/>
            <person name="Sondergaard T.E."/>
        </authorList>
    </citation>
    <scope>NUCLEOTIDE SEQUENCE [LARGE SCALE GENOMIC DNA]</scope>
    <source>
        <strain evidence="3 4">AAU 773</strain>
    </source>
</reference>
<comment type="caution">
    <text evidence="3">The sequence shown here is derived from an EMBL/GenBank/DDBJ whole genome shotgun (WGS) entry which is preliminary data.</text>
</comment>
<feature type="compositionally biased region" description="Low complexity" evidence="1">
    <location>
        <begin position="102"/>
        <end position="124"/>
    </location>
</feature>
<feature type="compositionally biased region" description="Polar residues" evidence="1">
    <location>
        <begin position="92"/>
        <end position="101"/>
    </location>
</feature>
<keyword evidence="3" id="KW-0645">Protease</keyword>
<evidence type="ECO:0000313" key="4">
    <source>
        <dbReference type="Proteomes" id="UP001390339"/>
    </source>
</evidence>
<keyword evidence="2" id="KW-0812">Transmembrane</keyword>
<gene>
    <name evidence="3" type="ORF">PGQ11_013654</name>
</gene>
<evidence type="ECO:0000256" key="1">
    <source>
        <dbReference type="SAM" id="MobiDB-lite"/>
    </source>
</evidence>
<dbReference type="GO" id="GO:0006508">
    <property type="term" value="P:proteolysis"/>
    <property type="evidence" value="ECO:0007669"/>
    <property type="project" value="UniProtKB-KW"/>
</dbReference>
<name>A0ABR2HQ25_9PEZI</name>
<keyword evidence="3" id="KW-0378">Hydrolase</keyword>
<keyword evidence="2" id="KW-0472">Membrane</keyword>
<evidence type="ECO:0000313" key="3">
    <source>
        <dbReference type="EMBL" id="KAK8851175.1"/>
    </source>
</evidence>
<keyword evidence="4" id="KW-1185">Reference proteome</keyword>
<organism evidence="3 4">
    <name type="scientific">Apiospora arundinis</name>
    <dbReference type="NCBI Taxonomy" id="335852"/>
    <lineage>
        <taxon>Eukaryota</taxon>
        <taxon>Fungi</taxon>
        <taxon>Dikarya</taxon>
        <taxon>Ascomycota</taxon>
        <taxon>Pezizomycotina</taxon>
        <taxon>Sordariomycetes</taxon>
        <taxon>Xylariomycetidae</taxon>
        <taxon>Amphisphaeriales</taxon>
        <taxon>Apiosporaceae</taxon>
        <taxon>Apiospora</taxon>
    </lineage>
</organism>
<protein>
    <submittedName>
        <fullName evidence="3">Eukaryotic aspartyl protease</fullName>
    </submittedName>
</protein>
<accession>A0ABR2HQ25</accession>
<sequence length="240" mass="25599">MEYRLPEQPGLEVVVHDAPEIERPGSSEPLIRHYVSPTPEYKPCKRDRRICGMRKRDYWIVFTIIVLCILGAVAGGVAGNRAKIFNTDADNEPSTFASPQNTAASSTTPDTKTTTPTSTSTSPFTTATSGILALDCPNIDGTNKTSSVADTTYTYHYSCESDAGGSGGDGPQWNTTTIDDCVQQCSQHNHDAADRSCGGVVWNGNLTHALARGGNCYLKLGTVTTWACTDECVAAAAVLV</sequence>